<dbReference type="AlphaFoldDB" id="A0A345T482"/>
<sequence length="136" mass="15294">MSEYKASRAMAAPPGQVFDEASDPRTMERWLPRELHIEAQRPPAVTVSHGPDAERERALLRVERDRLRLEWGTRDSGRYAGWLQVTGGASGTSEVTVHLAFSDPATAPPAWQVETELRQSLDRLADQVRLRTRHPA</sequence>
<accession>A0A345T482</accession>
<dbReference type="OrthoDB" id="3628784at2"/>
<evidence type="ECO:0008006" key="4">
    <source>
        <dbReference type="Google" id="ProtNLM"/>
    </source>
</evidence>
<organism evidence="2 3">
    <name type="scientific">Peterkaempfera bronchialis</name>
    <dbReference type="NCBI Taxonomy" id="2126346"/>
    <lineage>
        <taxon>Bacteria</taxon>
        <taxon>Bacillati</taxon>
        <taxon>Actinomycetota</taxon>
        <taxon>Actinomycetes</taxon>
        <taxon>Kitasatosporales</taxon>
        <taxon>Streptomycetaceae</taxon>
        <taxon>Peterkaempfera</taxon>
    </lineage>
</organism>
<evidence type="ECO:0000256" key="1">
    <source>
        <dbReference type="SAM" id="MobiDB-lite"/>
    </source>
</evidence>
<dbReference type="RefSeq" id="WP_111490863.1">
    <property type="nucleotide sequence ID" value="NZ_CP031264.1"/>
</dbReference>
<reference evidence="3" key="1">
    <citation type="submission" date="2018-07" db="EMBL/GenBank/DDBJ databases">
        <title>Streptacidiphilus bronchialis DSM 106435 chromosome.</title>
        <authorList>
            <person name="Batra D."/>
            <person name="Gulvik C.A."/>
        </authorList>
    </citation>
    <scope>NUCLEOTIDE SEQUENCE [LARGE SCALE GENOMIC DNA]</scope>
    <source>
        <strain evidence="3">DSM 106435</strain>
    </source>
</reference>
<dbReference type="Proteomes" id="UP000249340">
    <property type="component" value="Chromosome"/>
</dbReference>
<dbReference type="Pfam" id="PF10604">
    <property type="entry name" value="Polyketide_cyc2"/>
    <property type="match status" value="1"/>
</dbReference>
<dbReference type="Gene3D" id="3.30.530.20">
    <property type="match status" value="1"/>
</dbReference>
<dbReference type="InterPro" id="IPR023393">
    <property type="entry name" value="START-like_dom_sf"/>
</dbReference>
<dbReference type="EMBL" id="CP031264">
    <property type="protein sequence ID" value="AXI80787.1"/>
    <property type="molecule type" value="Genomic_DNA"/>
</dbReference>
<name>A0A345T482_9ACTN</name>
<dbReference type="KEGG" id="stri:C7M71_028820"/>
<evidence type="ECO:0000313" key="3">
    <source>
        <dbReference type="Proteomes" id="UP000249340"/>
    </source>
</evidence>
<dbReference type="SUPFAM" id="SSF55961">
    <property type="entry name" value="Bet v1-like"/>
    <property type="match status" value="1"/>
</dbReference>
<protein>
    <recommendedName>
        <fullName evidence="4">SRPBCC family protein</fullName>
    </recommendedName>
</protein>
<evidence type="ECO:0000313" key="2">
    <source>
        <dbReference type="EMBL" id="AXI80787.1"/>
    </source>
</evidence>
<gene>
    <name evidence="2" type="ORF">C7M71_028820</name>
</gene>
<feature type="region of interest" description="Disordered" evidence="1">
    <location>
        <begin position="1"/>
        <end position="24"/>
    </location>
</feature>
<dbReference type="InterPro" id="IPR019587">
    <property type="entry name" value="Polyketide_cyclase/dehydratase"/>
</dbReference>
<keyword evidence="3" id="KW-1185">Reference proteome</keyword>
<proteinExistence type="predicted"/>